<accession>A0ABD3MHL0</accession>
<feature type="compositionally biased region" description="Polar residues" evidence="1">
    <location>
        <begin position="47"/>
        <end position="58"/>
    </location>
</feature>
<evidence type="ECO:0000256" key="1">
    <source>
        <dbReference type="SAM" id="MobiDB-lite"/>
    </source>
</evidence>
<gene>
    <name evidence="2" type="ORF">ACHAW5_009592</name>
</gene>
<sequence length="123" mass="14304">MDQNKTPPGRIQQRFRRKSNRSYYTPIGKENWNPDFIDYPGERCTKSNRSPASSNVSPAGSEEREIDESTPRMESYGRNRSASSHSMRKTYENKITRKMAVRGAMKFSPSNSCFHVWEDEECQ</sequence>
<comment type="caution">
    <text evidence="2">The sequence shown here is derived from an EMBL/GenBank/DDBJ whole genome shotgun (WGS) entry which is preliminary data.</text>
</comment>
<feature type="region of interest" description="Disordered" evidence="1">
    <location>
        <begin position="1"/>
        <end position="27"/>
    </location>
</feature>
<name>A0ABD3MHL0_9STRA</name>
<evidence type="ECO:0000313" key="2">
    <source>
        <dbReference type="EMBL" id="KAL3763591.1"/>
    </source>
</evidence>
<protein>
    <submittedName>
        <fullName evidence="2">Uncharacterized protein</fullName>
    </submittedName>
</protein>
<organism evidence="2 3">
    <name type="scientific">Stephanodiscus triporus</name>
    <dbReference type="NCBI Taxonomy" id="2934178"/>
    <lineage>
        <taxon>Eukaryota</taxon>
        <taxon>Sar</taxon>
        <taxon>Stramenopiles</taxon>
        <taxon>Ochrophyta</taxon>
        <taxon>Bacillariophyta</taxon>
        <taxon>Coscinodiscophyceae</taxon>
        <taxon>Thalassiosirophycidae</taxon>
        <taxon>Stephanodiscales</taxon>
        <taxon>Stephanodiscaceae</taxon>
        <taxon>Stephanodiscus</taxon>
    </lineage>
</organism>
<dbReference type="EMBL" id="JALLAZ020001798">
    <property type="protein sequence ID" value="KAL3763591.1"/>
    <property type="molecule type" value="Genomic_DNA"/>
</dbReference>
<proteinExistence type="predicted"/>
<evidence type="ECO:0000313" key="3">
    <source>
        <dbReference type="Proteomes" id="UP001530315"/>
    </source>
</evidence>
<feature type="compositionally biased region" description="Basic and acidic residues" evidence="1">
    <location>
        <begin position="61"/>
        <end position="77"/>
    </location>
</feature>
<reference evidence="2 3" key="1">
    <citation type="submission" date="2024-10" db="EMBL/GenBank/DDBJ databases">
        <title>Updated reference genomes for cyclostephanoid diatoms.</title>
        <authorList>
            <person name="Roberts W.R."/>
            <person name="Alverson A.J."/>
        </authorList>
    </citation>
    <scope>NUCLEOTIDE SEQUENCE [LARGE SCALE GENOMIC DNA]</scope>
    <source>
        <strain evidence="2 3">AJA276-08</strain>
    </source>
</reference>
<dbReference type="Proteomes" id="UP001530315">
    <property type="component" value="Unassembled WGS sequence"/>
</dbReference>
<dbReference type="AlphaFoldDB" id="A0ABD3MHL0"/>
<keyword evidence="3" id="KW-1185">Reference proteome</keyword>
<feature type="region of interest" description="Disordered" evidence="1">
    <location>
        <begin position="43"/>
        <end position="88"/>
    </location>
</feature>